<dbReference type="Pfam" id="PF06985">
    <property type="entry name" value="HET"/>
    <property type="match status" value="1"/>
</dbReference>
<dbReference type="OrthoDB" id="20872at2759"/>
<gene>
    <name evidence="2" type="ORF">UCREL1_1521</name>
</gene>
<dbReference type="PANTHER" id="PTHR10622:SF12">
    <property type="entry name" value="HET DOMAIN-CONTAINING PROTEIN"/>
    <property type="match status" value="1"/>
</dbReference>
<dbReference type="HOGENOM" id="CLU_000288_138_8_1"/>
<accession>M7TNG3</accession>
<dbReference type="KEGG" id="ela:UCREL1_1521"/>
<reference evidence="3" key="1">
    <citation type="journal article" date="2013" name="Genome Announc.">
        <title>Draft genome sequence of the grapevine dieback fungus Eutypa lata UCR-EL1.</title>
        <authorList>
            <person name="Blanco-Ulate B."/>
            <person name="Rolshausen P.E."/>
            <person name="Cantu D."/>
        </authorList>
    </citation>
    <scope>NUCLEOTIDE SEQUENCE [LARGE SCALE GENOMIC DNA]</scope>
    <source>
        <strain evidence="3">UCR-EL1</strain>
    </source>
</reference>
<keyword evidence="3" id="KW-1185">Reference proteome</keyword>
<protein>
    <submittedName>
        <fullName evidence="2">Putative het domain protein</fullName>
    </submittedName>
</protein>
<dbReference type="eggNOG" id="ENOG502SHG8">
    <property type="taxonomic scope" value="Eukaryota"/>
</dbReference>
<sequence>MRLINCKTLRLEEFEQDEIPSYAILSHTWDQDELAFRDMEDPSKASLKKGFAKVQATCRMALSQHISYAWVDTCCIDKSSSAELSEAINSMFAWYRDAVVCYAFLEDFDSEISGASSPGGSNSTDAFAGSEAPNKFLLGTESDFRGCFEQQLAKCRWFGRGWTLQELIAPDNVEFYDRKWVRFGSKKQLVKVLSLITGVNESVLEGGPCDDVPVGRRMSWASFRRTTRVEDMTYCLLGIFDVNMPMLYGEGKKAFVRLQEEIIKVSNDLTIFAWQANHDDKRSVRGLLASSPTEYKCCRSILPIRDYTGEFTLTNNGLRASGIARFDDTPHSPNPCYYVMPLNCYEAGDQGYYKTQFDELRPDKHLPKRHIYLQQYGPGMFARVRPHDHRTCHVFVRQANFSGTQYICARESAKLERTVRRSRQDAIQIKIPESPRLRTSYKLVHHVEDWDGINLTLLSSQRHDFWGSVDLEWTIDGISTQSGRLVCGRTRRGSPQTLFFGLVLDNAPRLKQIDDAYRHGAEGVRRTLKHLVEDLDEYSTEYCPIRLESAPHNFGEEGWDAWGDVVTLRGYFEDSLDLGGVN</sequence>
<evidence type="ECO:0000259" key="1">
    <source>
        <dbReference type="Pfam" id="PF06985"/>
    </source>
</evidence>
<dbReference type="OMA" id="YICARES"/>
<dbReference type="EMBL" id="KB705644">
    <property type="protein sequence ID" value="EMR71446.1"/>
    <property type="molecule type" value="Genomic_DNA"/>
</dbReference>
<proteinExistence type="predicted"/>
<feature type="domain" description="Heterokaryon incompatibility" evidence="1">
    <location>
        <begin position="22"/>
        <end position="166"/>
    </location>
</feature>
<dbReference type="Proteomes" id="UP000012174">
    <property type="component" value="Unassembled WGS sequence"/>
</dbReference>
<dbReference type="InterPro" id="IPR010730">
    <property type="entry name" value="HET"/>
</dbReference>
<evidence type="ECO:0000313" key="3">
    <source>
        <dbReference type="Proteomes" id="UP000012174"/>
    </source>
</evidence>
<organism evidence="2 3">
    <name type="scientific">Eutypa lata (strain UCR-EL1)</name>
    <name type="common">Grapevine dieback disease fungus</name>
    <name type="synonym">Eutypa armeniacae</name>
    <dbReference type="NCBI Taxonomy" id="1287681"/>
    <lineage>
        <taxon>Eukaryota</taxon>
        <taxon>Fungi</taxon>
        <taxon>Dikarya</taxon>
        <taxon>Ascomycota</taxon>
        <taxon>Pezizomycotina</taxon>
        <taxon>Sordariomycetes</taxon>
        <taxon>Xylariomycetidae</taxon>
        <taxon>Xylariales</taxon>
        <taxon>Diatrypaceae</taxon>
        <taxon>Eutypa</taxon>
    </lineage>
</organism>
<evidence type="ECO:0000313" key="2">
    <source>
        <dbReference type="EMBL" id="EMR71446.1"/>
    </source>
</evidence>
<name>M7TNG3_EUTLA</name>
<dbReference type="PANTHER" id="PTHR10622">
    <property type="entry name" value="HET DOMAIN-CONTAINING PROTEIN"/>
    <property type="match status" value="1"/>
</dbReference>
<dbReference type="AlphaFoldDB" id="M7TNG3"/>
<dbReference type="STRING" id="1287681.M7TNG3"/>